<dbReference type="PANTHER" id="PTHR10166">
    <property type="entry name" value="VOLTAGE-DEPENDENT CALCIUM CHANNEL SUBUNIT ALPHA-2/DELTA-RELATED"/>
    <property type="match status" value="1"/>
</dbReference>
<feature type="region of interest" description="Disordered" evidence="1">
    <location>
        <begin position="73"/>
        <end position="106"/>
    </location>
</feature>
<comment type="caution">
    <text evidence="3">The sequence shown here is derived from an EMBL/GenBank/DDBJ whole genome shotgun (WGS) entry which is preliminary data.</text>
</comment>
<dbReference type="Proteomes" id="UP001595476">
    <property type="component" value="Unassembled WGS sequence"/>
</dbReference>
<dbReference type="PROSITE" id="PS50234">
    <property type="entry name" value="VWFA"/>
    <property type="match status" value="1"/>
</dbReference>
<dbReference type="SUPFAM" id="SSF53300">
    <property type="entry name" value="vWA-like"/>
    <property type="match status" value="1"/>
</dbReference>
<organism evidence="3 4">
    <name type="scientific">Litoribrevibacter euphylliae</name>
    <dbReference type="NCBI Taxonomy" id="1834034"/>
    <lineage>
        <taxon>Bacteria</taxon>
        <taxon>Pseudomonadati</taxon>
        <taxon>Pseudomonadota</taxon>
        <taxon>Gammaproteobacteria</taxon>
        <taxon>Oceanospirillales</taxon>
        <taxon>Oceanospirillaceae</taxon>
        <taxon>Litoribrevibacter</taxon>
    </lineage>
</organism>
<feature type="domain" description="VWFA" evidence="2">
    <location>
        <begin position="314"/>
        <end position="492"/>
    </location>
</feature>
<sequence length="686" mass="74923">MNTQRPSTVISYQAKDLTTSKSYAESHQRAFTKTTLAQSISTALRKSVMVGSLVMGSVAFIALSGCASNEAPEQELVSGNSSSSSSSSSANGQGAHHSSHKPDSEVDAIETEVADVGLVDDGLVEEPHRVDVRKKERAMEAKVMSADRLSRMEMASGAVAGNTALSKSYHIAPQTIMPAPGFVPPHLPEPQPVFDQGHLPSDDLSNEKYADIEFNSVKSVVQEPVSTFSIDVDTGSYSNIRRILNQGVMPPKNAVRIEEMVNYFDYDYPQPDLSKAPFSVNTELAQAPWSDDHLLLRVGLQGFEPVQSERPHANLVFLLDVSGSMNSADKLPLLKKSLLMLTNQLSEDDKVSIVVYAGASGVVLEPTAGNEKFKIEQALQKLQAGGSTNGHQGIQLAYRLAEQSFVKDGINRVLLATDGDFNVGLSDTDALKDLIESKRKKGISLTTLGFGTGNYNDHLMEQLADVGNGNYAYIDTLHEARKVLVEELNATLMTIAKDVKIQLEFNPQWVAEYRLIGYENRMLAREDFNNDKVDSGEIGAGHKVTAIYELALVDSDGQRLPALRYQQEGQSKTSTETSVSLSKAASSSELGFLKLRYKAPDAEKSQLIETPIQLSKKVASFANASQDFRFAAVVAGFGQKLRQDKYLNGFDYQDMVDQAQKAKGNDPFGYRNEFIQLVRLADSLSQ</sequence>
<name>A0ABV7HF01_9GAMM</name>
<dbReference type="InterPro" id="IPR036465">
    <property type="entry name" value="vWFA_dom_sf"/>
</dbReference>
<dbReference type="SMART" id="SM00327">
    <property type="entry name" value="VWA"/>
    <property type="match status" value="1"/>
</dbReference>
<proteinExistence type="predicted"/>
<dbReference type="InterPro" id="IPR021908">
    <property type="entry name" value="YfbK_C"/>
</dbReference>
<dbReference type="Gene3D" id="3.40.50.410">
    <property type="entry name" value="von Willebrand factor, type A domain"/>
    <property type="match status" value="1"/>
</dbReference>
<dbReference type="Pfam" id="PF12034">
    <property type="entry name" value="YfbK_C"/>
    <property type="match status" value="1"/>
</dbReference>
<keyword evidence="4" id="KW-1185">Reference proteome</keyword>
<dbReference type="CDD" id="cd01465">
    <property type="entry name" value="vWA_subgroup"/>
    <property type="match status" value="1"/>
</dbReference>
<dbReference type="PANTHER" id="PTHR10166:SF37">
    <property type="entry name" value="STOLID, ISOFORM H"/>
    <property type="match status" value="1"/>
</dbReference>
<evidence type="ECO:0000313" key="4">
    <source>
        <dbReference type="Proteomes" id="UP001595476"/>
    </source>
</evidence>
<dbReference type="InterPro" id="IPR022156">
    <property type="entry name" value="Uncharacterised_YfbK_N"/>
</dbReference>
<evidence type="ECO:0000256" key="1">
    <source>
        <dbReference type="SAM" id="MobiDB-lite"/>
    </source>
</evidence>
<dbReference type="InterPro" id="IPR002035">
    <property type="entry name" value="VWF_A"/>
</dbReference>
<dbReference type="Pfam" id="PF00092">
    <property type="entry name" value="VWA"/>
    <property type="match status" value="1"/>
</dbReference>
<dbReference type="EMBL" id="JBHRSZ010000002">
    <property type="protein sequence ID" value="MFC3150262.1"/>
    <property type="molecule type" value="Genomic_DNA"/>
</dbReference>
<dbReference type="Pfam" id="PF12450">
    <property type="entry name" value="vWF_A"/>
    <property type="match status" value="1"/>
</dbReference>
<dbReference type="InterPro" id="IPR051173">
    <property type="entry name" value="Ca_channel_alpha-2/delta"/>
</dbReference>
<evidence type="ECO:0000313" key="3">
    <source>
        <dbReference type="EMBL" id="MFC3150262.1"/>
    </source>
</evidence>
<reference evidence="4" key="1">
    <citation type="journal article" date="2019" name="Int. J. Syst. Evol. Microbiol.">
        <title>The Global Catalogue of Microorganisms (GCM) 10K type strain sequencing project: providing services to taxonomists for standard genome sequencing and annotation.</title>
        <authorList>
            <consortium name="The Broad Institute Genomics Platform"/>
            <consortium name="The Broad Institute Genome Sequencing Center for Infectious Disease"/>
            <person name="Wu L."/>
            <person name="Ma J."/>
        </authorList>
    </citation>
    <scope>NUCLEOTIDE SEQUENCE [LARGE SCALE GENOMIC DNA]</scope>
    <source>
        <strain evidence="4">KCTC 52438</strain>
    </source>
</reference>
<accession>A0ABV7HF01</accession>
<dbReference type="RefSeq" id="WP_386716740.1">
    <property type="nucleotide sequence ID" value="NZ_JBHRSZ010000002.1"/>
</dbReference>
<evidence type="ECO:0000259" key="2">
    <source>
        <dbReference type="PROSITE" id="PS50234"/>
    </source>
</evidence>
<gene>
    <name evidence="3" type="ORF">ACFOEK_04420</name>
</gene>
<feature type="compositionally biased region" description="Low complexity" evidence="1">
    <location>
        <begin position="78"/>
        <end position="96"/>
    </location>
</feature>
<protein>
    <submittedName>
        <fullName evidence="3">von Willebrand factor type A domain-containing protein</fullName>
    </submittedName>
</protein>